<keyword evidence="2" id="KW-1185">Reference proteome</keyword>
<gene>
    <name evidence="1" type="ORF">GHK86_03760</name>
</gene>
<accession>A0ABW9QQS7</accession>
<name>A0ABW9QQS7_9ACTN</name>
<reference evidence="1 2" key="1">
    <citation type="submission" date="2019-11" db="EMBL/GenBank/DDBJ databases">
        <title>Acidiferrimicrobium australis gen. nov., sp. nov., an acidophilic and obligately heterotrophic, member of the Actinobacteria that catalyses dissimilatory oxido- reduction of iron isolated from metal-rich acidic water in Chile.</title>
        <authorList>
            <person name="Gonzalez D."/>
            <person name="Huber K."/>
            <person name="Hedrich S."/>
            <person name="Rojas-Villalobos C."/>
            <person name="Quatrini R."/>
            <person name="Dinamarca M.A."/>
            <person name="Schwarz A."/>
            <person name="Canales C."/>
            <person name="Nancucheo I."/>
        </authorList>
    </citation>
    <scope>NUCLEOTIDE SEQUENCE [LARGE SCALE GENOMIC DNA]</scope>
    <source>
        <strain evidence="1 2">USS-CCA1</strain>
    </source>
</reference>
<comment type="caution">
    <text evidence="1">The sequence shown here is derived from an EMBL/GenBank/DDBJ whole genome shotgun (WGS) entry which is preliminary data.</text>
</comment>
<proteinExistence type="predicted"/>
<protein>
    <submittedName>
        <fullName evidence="1">Uncharacterized protein</fullName>
    </submittedName>
</protein>
<evidence type="ECO:0000313" key="2">
    <source>
        <dbReference type="Proteomes" id="UP000437736"/>
    </source>
</evidence>
<sequence>MLYAFGFETVGVVVGDLYFIDPHPEPGQEGPERGVRLEVRLLARQELHGSIYSAQPIVIDQPVWRADLLESVDTAPGSFDRTHHHPRFVGWEPGKRQFEQAMSGDPVAFVGAQLEDLPALLERARLDPSSVPEADVEALRGTIPEILDTTRRLLDRVWAGELARPPAETADSARVGWL</sequence>
<dbReference type="EMBL" id="WJHE01000154">
    <property type="protein sequence ID" value="MST31843.1"/>
    <property type="molecule type" value="Genomic_DNA"/>
</dbReference>
<organism evidence="1 2">
    <name type="scientific">Acidiferrimicrobium australe</name>
    <dbReference type="NCBI Taxonomy" id="2664430"/>
    <lineage>
        <taxon>Bacteria</taxon>
        <taxon>Bacillati</taxon>
        <taxon>Actinomycetota</taxon>
        <taxon>Acidimicrobiia</taxon>
        <taxon>Acidimicrobiales</taxon>
        <taxon>Acidimicrobiaceae</taxon>
        <taxon>Acidiferrimicrobium</taxon>
    </lineage>
</organism>
<dbReference type="Proteomes" id="UP000437736">
    <property type="component" value="Unassembled WGS sequence"/>
</dbReference>
<evidence type="ECO:0000313" key="1">
    <source>
        <dbReference type="EMBL" id="MST31843.1"/>
    </source>
</evidence>